<dbReference type="Gene3D" id="3.80.10.10">
    <property type="entry name" value="Ribonuclease Inhibitor"/>
    <property type="match status" value="2"/>
</dbReference>
<dbReference type="GO" id="GO:0006281">
    <property type="term" value="P:DNA repair"/>
    <property type="evidence" value="ECO:0007669"/>
    <property type="project" value="InterPro"/>
</dbReference>
<dbReference type="InterPro" id="IPR032675">
    <property type="entry name" value="LRR_dom_sf"/>
</dbReference>
<accession>A0A1Q9DVI6</accession>
<keyword evidence="2" id="KW-0472">Membrane</keyword>
<dbReference type="SUPFAM" id="SSF52047">
    <property type="entry name" value="RNI-like"/>
    <property type="match status" value="2"/>
</dbReference>
<name>A0A1Q9DVI6_SYMMI</name>
<dbReference type="EMBL" id="LSRX01000371">
    <property type="protein sequence ID" value="OLP99182.1"/>
    <property type="molecule type" value="Genomic_DNA"/>
</dbReference>
<dbReference type="GO" id="GO:0005634">
    <property type="term" value="C:nucleus"/>
    <property type="evidence" value="ECO:0007669"/>
    <property type="project" value="InterPro"/>
</dbReference>
<keyword evidence="2" id="KW-0812">Transmembrane</keyword>
<evidence type="ECO:0000256" key="2">
    <source>
        <dbReference type="SAM" id="Phobius"/>
    </source>
</evidence>
<dbReference type="InterPro" id="IPR010347">
    <property type="entry name" value="Tdp1"/>
</dbReference>
<dbReference type="PANTHER" id="PTHR13382">
    <property type="entry name" value="MITOCHONDRIAL ATP SYNTHASE COUPLING FACTOR B"/>
    <property type="match status" value="1"/>
</dbReference>
<dbReference type="Gene3D" id="3.30.870.10">
    <property type="entry name" value="Endonuclease Chain A"/>
    <property type="match status" value="2"/>
</dbReference>
<dbReference type="GO" id="GO:0008081">
    <property type="term" value="F:phosphoric diester hydrolase activity"/>
    <property type="evidence" value="ECO:0007669"/>
    <property type="project" value="InterPro"/>
</dbReference>
<protein>
    <submittedName>
        <fullName evidence="3">F-box/LRR-repeat protein 4</fullName>
    </submittedName>
</protein>
<keyword evidence="4" id="KW-1185">Reference proteome</keyword>
<dbReference type="Proteomes" id="UP000186817">
    <property type="component" value="Unassembled WGS sequence"/>
</dbReference>
<dbReference type="GO" id="GO:0005737">
    <property type="term" value="C:cytoplasm"/>
    <property type="evidence" value="ECO:0007669"/>
    <property type="project" value="TreeGrafter"/>
</dbReference>
<feature type="transmembrane region" description="Helical" evidence="2">
    <location>
        <begin position="1794"/>
        <end position="1815"/>
    </location>
</feature>
<dbReference type="InterPro" id="IPR050648">
    <property type="entry name" value="F-box_LRR-repeat"/>
</dbReference>
<dbReference type="PANTHER" id="PTHR13382:SF46">
    <property type="entry name" value="LEUCINE-RICH REPEAT-CONTAINING PROTEIN"/>
    <property type="match status" value="1"/>
</dbReference>
<evidence type="ECO:0000313" key="3">
    <source>
        <dbReference type="EMBL" id="OLP99182.1"/>
    </source>
</evidence>
<proteinExistence type="predicted"/>
<feature type="compositionally biased region" description="Pro residues" evidence="1">
    <location>
        <begin position="1029"/>
        <end position="1043"/>
    </location>
</feature>
<dbReference type="OrthoDB" id="550575at2759"/>
<sequence>MKQALTPVSSSFTFVGLSEDTEYVLLVPQQFLRMCSEYGRCTGFGPELSCGCSAPGAGYGTDICGANAASKKVRKIEPCLLAPWGLGLRRRRRRPLARQLSRMREVREASASVPERPHDLSTVDGRAASMQATLQMSKVEFRDHMARLQNKFTVRSEIAKTENRGLSLAQLQDIRNFAQQNCELWHDLSPPEYSKTSGQILRMDFLNLYHMCTWCILPATHVDNCSFVELLAEGDQAPNWFCSHWWGEPIQDFVSCVEVHQALRETDLYWICAYANRQHSLQDELVTDPSQTSFYKAMCLSKGVLIILDEVGPATPFTRIWCAFEAYVALVDRPREEAMLLDIACRHSKTTYLLTDGVAAGEARLEELDNFSPSSVTLAQSLKCLRQMCFPSEVFEHGLKLELHRAQASRDVDRRRILNSFAGRTGAGLDEMPHESHPKYEEVNIRLRAVLAMAAWDQVAVSQSSSFMANVSQCLAADRWRDSLTFDLSRLPTADNWALQGAGRSLSQQLKSLKVDCSTCSKITSRGLEAFAQHLPEGLTALSMNFRMCEGLSNKGVAALAAQLPRGLEKLDLGLAQSGVSNVGLAALASAMPAALQELRLDLNYCSKISDSGLAALGDHLPSRLRYLKIVLAGRQSLTDAGLAALFKLPADVEEVELVLLQSEWLTDAGLAAVVTALPASLKKVTIRPHGCRTLSPTARNVAERQLDDLRAWLQDCRVAPAAPADCDRGLFDSASLLKDAVTKEAIEAPDPADGGSLALPIVTQDQLDIVLPLLISGLSRAPRLRQLQLDFQDCPEAFGDEELGRLASALPSGLVTLNLCLWGLGKVSAAGAAALSSRLPGTLRDFTLMLGGQWHDAASALVALDLRQTSLAKLTLYVGSINDVALATFASNLPSSLQRLDLTLMQSYSFSDAGLAALAAYLPHAVELKLELNTGTELSRAAHEVAKSATRDSLRAWLQSSQTEPAKPAVQDVPMTPAERGYEAALPQDQTQPEQGDLERHVPGSAEVRGSGSTLPRSGFLPATFEDPAPPLPPPARPPPDALEPVQRVQADVTAEAEAGDADMPQADAAAAEMGPQTSTFSAAKAPTIQEQKDESMLQAVEPHSVPMLLPDWEAAGDALGEDIKPIKLVCFRMVEPAVKRRCLDASETGRPLWEAWRWGGAGWRKYNDADQNALEEAYLTGQDTAEIGESGGRVFWTSCGQCAELKGGCVRPARRRWVSGEAAPDNLTPCNIRWFDGSEIFLNRLASQHMQSREIFDLTDDDPVGPSVHEGELSLEEIVVGQGLQSVLVASYGMNREDVVAVFGQPKTLTLVDEYDHVREAPGAEPLVGEGLGMDFAEWTLIRPMFEQGPAYKGGVLHPKLLLLQFSDRLRVVVSSANFSRAALAKKVRQKWLGILSKHDLQVPEGVHLVASVPGRHWSPSFGLGRLRHLLSEASSQGCRWSRVWYQFSSCGQVRSGKWFDHFAKVISDPERSGSPDFKLIWPTERQALKKGVVGRGSWELGILYISPQPQRPKYVETDKPWSPAAFHRTVFHAGEDATEVQRHSESAKKLESLMASAFSPTTLRIIPGMFGDEEMAGRAILLRFFLDLEDADTSRHSRHLESLQWHLNLEYDVEVAVWAVKARAFWTVFPEPGEFLAWLEEFESRTAALLSHHVVLSHGLAPVAPATEIHAGAAVAGYRLLIFELEGVLVTRARKLQLRPNVEAFFSSLASLADPPQAWGSSEYCQSGSSEVQVFELARYLQVVIASDQSQVGLRLWLESFAAGIASLVMKRASSERSELAEPAQVFRAGVLAHYPVFSHAMLLFIVDYWLYFRWFE</sequence>
<evidence type="ECO:0000256" key="1">
    <source>
        <dbReference type="SAM" id="MobiDB-lite"/>
    </source>
</evidence>
<organism evidence="3 4">
    <name type="scientific">Symbiodinium microadriaticum</name>
    <name type="common">Dinoflagellate</name>
    <name type="synonym">Zooxanthella microadriatica</name>
    <dbReference type="NCBI Taxonomy" id="2951"/>
    <lineage>
        <taxon>Eukaryota</taxon>
        <taxon>Sar</taxon>
        <taxon>Alveolata</taxon>
        <taxon>Dinophyceae</taxon>
        <taxon>Suessiales</taxon>
        <taxon>Symbiodiniaceae</taxon>
        <taxon>Symbiodinium</taxon>
    </lineage>
</organism>
<gene>
    <name evidence="3" type="primary">FBL4</name>
    <name evidence="3" type="ORF">AK812_SmicGene18293</name>
</gene>
<feature type="region of interest" description="Disordered" evidence="1">
    <location>
        <begin position="986"/>
        <end position="1044"/>
    </location>
</feature>
<evidence type="ECO:0000313" key="4">
    <source>
        <dbReference type="Proteomes" id="UP000186817"/>
    </source>
</evidence>
<keyword evidence="2" id="KW-1133">Transmembrane helix</keyword>
<dbReference type="Pfam" id="PF06087">
    <property type="entry name" value="Tyr-DNA_phospho"/>
    <property type="match status" value="1"/>
</dbReference>
<reference evidence="3 4" key="1">
    <citation type="submission" date="2016-02" db="EMBL/GenBank/DDBJ databases">
        <title>Genome analysis of coral dinoflagellate symbionts highlights evolutionary adaptations to a symbiotic lifestyle.</title>
        <authorList>
            <person name="Aranda M."/>
            <person name="Li Y."/>
            <person name="Liew Y.J."/>
            <person name="Baumgarten S."/>
            <person name="Simakov O."/>
            <person name="Wilson M."/>
            <person name="Piel J."/>
            <person name="Ashoor H."/>
            <person name="Bougouffa S."/>
            <person name="Bajic V.B."/>
            <person name="Ryu T."/>
            <person name="Ravasi T."/>
            <person name="Bayer T."/>
            <person name="Micklem G."/>
            <person name="Kim H."/>
            <person name="Bhak J."/>
            <person name="Lajeunesse T.C."/>
            <person name="Voolstra C.R."/>
        </authorList>
    </citation>
    <scope>NUCLEOTIDE SEQUENCE [LARGE SCALE GENOMIC DNA]</scope>
    <source>
        <strain evidence="3 4">CCMP2467</strain>
    </source>
</reference>
<comment type="caution">
    <text evidence="3">The sequence shown here is derived from an EMBL/GenBank/DDBJ whole genome shotgun (WGS) entry which is preliminary data.</text>
</comment>
<dbReference type="SUPFAM" id="SSF56024">
    <property type="entry name" value="Phospholipase D/nuclease"/>
    <property type="match status" value="3"/>
</dbReference>